<protein>
    <submittedName>
        <fullName evidence="1">Uncharacterized protein</fullName>
    </submittedName>
</protein>
<dbReference type="GO" id="GO:0003676">
    <property type="term" value="F:nucleic acid binding"/>
    <property type="evidence" value="ECO:0007669"/>
    <property type="project" value="InterPro"/>
</dbReference>
<dbReference type="AlphaFoldDB" id="A0AAV2BSW0"/>
<dbReference type="Gene3D" id="3.30.420.10">
    <property type="entry name" value="Ribonuclease H-like superfamily/Ribonuclease H"/>
    <property type="match status" value="1"/>
</dbReference>
<reference evidence="1 2" key="1">
    <citation type="submission" date="2024-04" db="EMBL/GenBank/DDBJ databases">
        <authorList>
            <person name="Rising A."/>
            <person name="Reimegard J."/>
            <person name="Sonavane S."/>
            <person name="Akerstrom W."/>
            <person name="Nylinder S."/>
            <person name="Hedman E."/>
            <person name="Kallberg Y."/>
        </authorList>
    </citation>
    <scope>NUCLEOTIDE SEQUENCE [LARGE SCALE GENOMIC DNA]</scope>
</reference>
<dbReference type="Proteomes" id="UP001497382">
    <property type="component" value="Unassembled WGS sequence"/>
</dbReference>
<name>A0AAV2BSW0_9ARAC</name>
<evidence type="ECO:0000313" key="2">
    <source>
        <dbReference type="Proteomes" id="UP001497382"/>
    </source>
</evidence>
<accession>A0AAV2BSW0</accession>
<dbReference type="EMBL" id="CAXIEN010000499">
    <property type="protein sequence ID" value="CAL1299395.1"/>
    <property type="molecule type" value="Genomic_DNA"/>
</dbReference>
<sequence length="77" mass="9107">MDWYDDNEVNQLDWPIQGPDLYLIGNLWNELDCRIKGYNNRPKSVKELACLLQAEWNKILLSIIQTLMNSMPRRVKA</sequence>
<feature type="non-terminal residue" evidence="1">
    <location>
        <position position="77"/>
    </location>
</feature>
<comment type="caution">
    <text evidence="1">The sequence shown here is derived from an EMBL/GenBank/DDBJ whole genome shotgun (WGS) entry which is preliminary data.</text>
</comment>
<organism evidence="1 2">
    <name type="scientific">Larinioides sclopetarius</name>
    <dbReference type="NCBI Taxonomy" id="280406"/>
    <lineage>
        <taxon>Eukaryota</taxon>
        <taxon>Metazoa</taxon>
        <taxon>Ecdysozoa</taxon>
        <taxon>Arthropoda</taxon>
        <taxon>Chelicerata</taxon>
        <taxon>Arachnida</taxon>
        <taxon>Araneae</taxon>
        <taxon>Araneomorphae</taxon>
        <taxon>Entelegynae</taxon>
        <taxon>Araneoidea</taxon>
        <taxon>Araneidae</taxon>
        <taxon>Larinioides</taxon>
    </lineage>
</organism>
<evidence type="ECO:0000313" key="1">
    <source>
        <dbReference type="EMBL" id="CAL1299395.1"/>
    </source>
</evidence>
<keyword evidence="2" id="KW-1185">Reference proteome</keyword>
<proteinExistence type="predicted"/>
<gene>
    <name evidence="1" type="ORF">LARSCL_LOCUS21331</name>
</gene>
<dbReference type="InterPro" id="IPR036397">
    <property type="entry name" value="RNaseH_sf"/>
</dbReference>